<feature type="repeat" description="ANK" evidence="8">
    <location>
        <begin position="590"/>
        <end position="622"/>
    </location>
</feature>
<keyword evidence="4 9" id="KW-0863">Zinc-finger</keyword>
<reference evidence="13 14" key="1">
    <citation type="submission" date="2024-02" db="EMBL/GenBank/DDBJ databases">
        <authorList>
            <person name="Chen Y."/>
            <person name="Shah S."/>
            <person name="Dougan E. K."/>
            <person name="Thang M."/>
            <person name="Chan C."/>
        </authorList>
    </citation>
    <scope>NUCLEOTIDE SEQUENCE [LARGE SCALE GENOMIC DNA]</scope>
</reference>
<keyword evidence="8" id="KW-0040">ANK repeat</keyword>
<feature type="transmembrane region" description="Helical" evidence="11">
    <location>
        <begin position="976"/>
        <end position="998"/>
    </location>
</feature>
<evidence type="ECO:0000259" key="12">
    <source>
        <dbReference type="PROSITE" id="PS50199"/>
    </source>
</evidence>
<feature type="transmembrane region" description="Helical" evidence="11">
    <location>
        <begin position="207"/>
        <end position="229"/>
    </location>
</feature>
<feature type="transmembrane region" description="Helical" evidence="11">
    <location>
        <begin position="915"/>
        <end position="933"/>
    </location>
</feature>
<sequence>MPFEPAESNAWAGSYAMLKLCKELQTSQSASTLSPSSSGSSTRSNSKRGLADLRDYASVRHAELWKWLWLDFSTPVHSEVPRLIRKNMRQCNRNHLDLEALQPIREETVGLSQSKVSLFKEGSTGAAVFTLVSSAMGAGCLSLPFMLRTSGIIPGIFMLALGAVLAHLSLVVLMSCARYTESDSMAQLVGLASSRPGRAAPARAVDVVIAVYGIAAVLCYLMFIGDFFLGIAQSPLLQLDVSRETLIVVISMVVVWPLSLPRKLSALRHVCVLSVLAISLTALVVALKTPSYARLGSQGADAEKWQLVWWKSDPYALLQSFSIALFSFAAHTNAVPVATSLRQADGATIWRAARPIVSLCTRRLGVDVGATKRRFRPFRLVKGEAGIAAENVSSVRLNVVVRAMADNDDDDIFNEDHSSSSPAPAPMPTPQPRAAPAPAPQRSVSPARSASGVCTLTMGAHSGQPTMAAPGTSDFKEGDWICARCGDHQFARNPGCRRCGAARPTAVPSAEAVPPVPPIPMPVQQMSPQNAWANYGGALAPALPRHAPSYKPKYPSDPNVKLRRAVMNDDREAFLQALNCGGSDEGRDGAGKCVLHYAARGGQLWFLHQCLERGFDPNAKDLYGTTVVDEAEYWSMKYSSNEERQQCLQCRNLLAVYGGRRGDSVDMRRHRVKLENLLGRDGRDRFWLPWHEDLSIIARRWEAMRNDPNVQVSNSWSLEREVKPLLELPPVTGDPFDPLSSDSDATAGTAPAQTATAPAVTPGARSTAAAEVPQATPNGALDYGNYYSTWADPAVFQRVSAELRDRHLAWQAKAPHLTEWWPAVFHAADEFTEAAVERRLRTDHSLGSEQPCLQVLTIPTRHAETGDDGTLRWAAVVCIEFVFYLLMGLAGYVSFRGYTEQDFILNYRNDDMTMFVVRCVYGIVVCLGAPINLSPAASSILGLLGRRDRPGRHFMVVSTIIATCVAIALWCKQVAAVIGLIGASFGSLIVLAWPAMIYRRALFDMHPKRMSNAIFYSLSLGDRRQDQTGDVLSDALGMGRASRILANPWAFEVLGMRLLGEEEPPNMTDATRLHVNSVEQAAVLDRLHILAFIIMFRADFRVSFGAVAPAHCAVVHHKPTEQDQTSLPTRWLGLQSRFLLLRVVEGLQVFQQSVSVETLREIAEGLMEESQDKERWSLKAEQDQDFIRKYPELVAEYNEWLESRKAEVVKGGKEGVAKGTTLQGSGSASSSRLRGKLVPEVRECLLSGPKTTEEMKKLVQRKHPTLEIREEDLISTLNAKELDALQVRGVWVLAGTGTESHDKFRKTLLTLFKSKDSVTRQDVMEEYERVHGERCKLSDYIIRQQLREIAEKIEDGRQTVYVVKGALQTR</sequence>
<evidence type="ECO:0000256" key="2">
    <source>
        <dbReference type="ARBA" id="ARBA00022692"/>
    </source>
</evidence>
<evidence type="ECO:0000256" key="11">
    <source>
        <dbReference type="SAM" id="Phobius"/>
    </source>
</evidence>
<dbReference type="PROSITE" id="PS50199">
    <property type="entry name" value="ZF_RANBP2_2"/>
    <property type="match status" value="1"/>
</dbReference>
<comment type="caution">
    <text evidence="13">The sequence shown here is derived from an EMBL/GenBank/DDBJ whole genome shotgun (WGS) entry which is preliminary data.</text>
</comment>
<feature type="transmembrane region" description="Helical" evidence="11">
    <location>
        <begin position="241"/>
        <end position="260"/>
    </location>
</feature>
<feature type="compositionally biased region" description="Pro residues" evidence="10">
    <location>
        <begin position="423"/>
        <end position="439"/>
    </location>
</feature>
<gene>
    <name evidence="13" type="ORF">CCMP2556_LOCUS21344</name>
</gene>
<evidence type="ECO:0000256" key="1">
    <source>
        <dbReference type="ARBA" id="ARBA00004141"/>
    </source>
</evidence>
<dbReference type="Pfam" id="PF01490">
    <property type="entry name" value="Aa_trans"/>
    <property type="match status" value="2"/>
</dbReference>
<keyword evidence="5" id="KW-0862">Zinc</keyword>
<feature type="compositionally biased region" description="Low complexity" evidence="10">
    <location>
        <begin position="440"/>
        <end position="450"/>
    </location>
</feature>
<evidence type="ECO:0000256" key="7">
    <source>
        <dbReference type="ARBA" id="ARBA00023136"/>
    </source>
</evidence>
<feature type="compositionally biased region" description="Low complexity" evidence="10">
    <location>
        <begin position="745"/>
        <end position="764"/>
    </location>
</feature>
<feature type="domain" description="RanBP2-type" evidence="12">
    <location>
        <begin position="476"/>
        <end position="505"/>
    </location>
</feature>
<dbReference type="InterPro" id="IPR036770">
    <property type="entry name" value="Ankyrin_rpt-contain_sf"/>
</dbReference>
<evidence type="ECO:0000313" key="14">
    <source>
        <dbReference type="Proteomes" id="UP001642484"/>
    </source>
</evidence>
<accession>A0ABP0LLM7</accession>
<evidence type="ECO:0000256" key="3">
    <source>
        <dbReference type="ARBA" id="ARBA00022723"/>
    </source>
</evidence>
<dbReference type="Gene3D" id="1.25.40.20">
    <property type="entry name" value="Ankyrin repeat-containing domain"/>
    <property type="match status" value="1"/>
</dbReference>
<dbReference type="InterPro" id="IPR002110">
    <property type="entry name" value="Ankyrin_rpt"/>
</dbReference>
<organism evidence="13 14">
    <name type="scientific">Durusdinium trenchii</name>
    <dbReference type="NCBI Taxonomy" id="1381693"/>
    <lineage>
        <taxon>Eukaryota</taxon>
        <taxon>Sar</taxon>
        <taxon>Alveolata</taxon>
        <taxon>Dinophyceae</taxon>
        <taxon>Suessiales</taxon>
        <taxon>Symbiodiniaceae</taxon>
        <taxon>Durusdinium</taxon>
    </lineage>
</organism>
<dbReference type="Gene3D" id="4.10.1060.10">
    <property type="entry name" value="Zinc finger, RanBP2-type"/>
    <property type="match status" value="1"/>
</dbReference>
<proteinExistence type="predicted"/>
<feature type="region of interest" description="Disordered" evidence="10">
    <location>
        <begin position="729"/>
        <end position="775"/>
    </location>
</feature>
<feature type="transmembrane region" description="Helical" evidence="11">
    <location>
        <begin position="266"/>
        <end position="287"/>
    </location>
</feature>
<dbReference type="InterPro" id="IPR036443">
    <property type="entry name" value="Znf_RanBP2_sf"/>
</dbReference>
<comment type="subcellular location">
    <subcellularLocation>
        <location evidence="1">Membrane</location>
        <topology evidence="1">Multi-pass membrane protein</topology>
    </subcellularLocation>
</comment>
<evidence type="ECO:0000256" key="8">
    <source>
        <dbReference type="PROSITE-ProRule" id="PRU00023"/>
    </source>
</evidence>
<keyword evidence="2 11" id="KW-0812">Transmembrane</keyword>
<feature type="transmembrane region" description="Helical" evidence="11">
    <location>
        <begin position="954"/>
        <end position="970"/>
    </location>
</feature>
<keyword evidence="7 11" id="KW-0472">Membrane</keyword>
<keyword evidence="6 11" id="KW-1133">Transmembrane helix</keyword>
<dbReference type="SUPFAM" id="SSF90209">
    <property type="entry name" value="Ran binding protein zinc finger-like"/>
    <property type="match status" value="1"/>
</dbReference>
<evidence type="ECO:0000256" key="4">
    <source>
        <dbReference type="ARBA" id="ARBA00022771"/>
    </source>
</evidence>
<protein>
    <recommendedName>
        <fullName evidence="12">RanBP2-type domain-containing protein</fullName>
    </recommendedName>
</protein>
<evidence type="ECO:0000256" key="9">
    <source>
        <dbReference type="PROSITE-ProRule" id="PRU00322"/>
    </source>
</evidence>
<feature type="transmembrane region" description="Helical" evidence="11">
    <location>
        <begin position="126"/>
        <end position="147"/>
    </location>
</feature>
<dbReference type="PANTHER" id="PTHR22950">
    <property type="entry name" value="AMINO ACID TRANSPORTER"/>
    <property type="match status" value="1"/>
</dbReference>
<feature type="transmembrane region" description="Helical" evidence="11">
    <location>
        <begin position="871"/>
        <end position="895"/>
    </location>
</feature>
<dbReference type="Proteomes" id="UP001642484">
    <property type="component" value="Unassembled WGS sequence"/>
</dbReference>
<keyword evidence="3" id="KW-0479">Metal-binding</keyword>
<dbReference type="PROSITE" id="PS50088">
    <property type="entry name" value="ANK_REPEAT"/>
    <property type="match status" value="1"/>
</dbReference>
<evidence type="ECO:0000313" key="13">
    <source>
        <dbReference type="EMBL" id="CAK9039262.1"/>
    </source>
</evidence>
<evidence type="ECO:0000256" key="10">
    <source>
        <dbReference type="SAM" id="MobiDB-lite"/>
    </source>
</evidence>
<feature type="region of interest" description="Disordered" evidence="10">
    <location>
        <begin position="409"/>
        <end position="450"/>
    </location>
</feature>
<keyword evidence="14" id="KW-1185">Reference proteome</keyword>
<name>A0ABP0LLM7_9DINO</name>
<dbReference type="SUPFAM" id="SSF48403">
    <property type="entry name" value="Ankyrin repeat"/>
    <property type="match status" value="1"/>
</dbReference>
<feature type="transmembrane region" description="Helical" evidence="11">
    <location>
        <begin position="159"/>
        <end position="180"/>
    </location>
</feature>
<evidence type="ECO:0000256" key="5">
    <source>
        <dbReference type="ARBA" id="ARBA00022833"/>
    </source>
</evidence>
<evidence type="ECO:0000256" key="6">
    <source>
        <dbReference type="ARBA" id="ARBA00022989"/>
    </source>
</evidence>
<dbReference type="InterPro" id="IPR013057">
    <property type="entry name" value="AA_transpt_TM"/>
</dbReference>
<dbReference type="EMBL" id="CAXAMN010012891">
    <property type="protein sequence ID" value="CAK9039262.1"/>
    <property type="molecule type" value="Genomic_DNA"/>
</dbReference>
<dbReference type="InterPro" id="IPR001876">
    <property type="entry name" value="Znf_RanBP2"/>
</dbReference>